<proteinExistence type="predicted"/>
<evidence type="ECO:0000256" key="1">
    <source>
        <dbReference type="SAM" id="MobiDB-lite"/>
    </source>
</evidence>
<keyword evidence="3" id="KW-1185">Reference proteome</keyword>
<dbReference type="Proteomes" id="UP000193411">
    <property type="component" value="Unassembled WGS sequence"/>
</dbReference>
<dbReference type="AlphaFoldDB" id="A0A1Y2HYP0"/>
<reference evidence="2 3" key="1">
    <citation type="submission" date="2016-07" db="EMBL/GenBank/DDBJ databases">
        <title>Pervasive Adenine N6-methylation of Active Genes in Fungi.</title>
        <authorList>
            <consortium name="DOE Joint Genome Institute"/>
            <person name="Mondo S.J."/>
            <person name="Dannebaum R.O."/>
            <person name="Kuo R.C."/>
            <person name="Labutti K."/>
            <person name="Haridas S."/>
            <person name="Kuo A."/>
            <person name="Salamov A."/>
            <person name="Ahrendt S.R."/>
            <person name="Lipzen A."/>
            <person name="Sullivan W."/>
            <person name="Andreopoulos W.B."/>
            <person name="Clum A."/>
            <person name="Lindquist E."/>
            <person name="Daum C."/>
            <person name="Ramamoorthy G.K."/>
            <person name="Gryganskyi A."/>
            <person name="Culley D."/>
            <person name="Magnuson J.K."/>
            <person name="James T.Y."/>
            <person name="O'Malley M.A."/>
            <person name="Stajich J.E."/>
            <person name="Spatafora J.W."/>
            <person name="Visel A."/>
            <person name="Grigoriev I.V."/>
        </authorList>
    </citation>
    <scope>NUCLEOTIDE SEQUENCE [LARGE SCALE GENOMIC DNA]</scope>
    <source>
        <strain evidence="2 3">PL171</strain>
    </source>
</reference>
<protein>
    <submittedName>
        <fullName evidence="2">Uncharacterized protein</fullName>
    </submittedName>
</protein>
<gene>
    <name evidence="2" type="ORF">BCR44DRAFT_1425512</name>
</gene>
<feature type="region of interest" description="Disordered" evidence="1">
    <location>
        <begin position="50"/>
        <end position="83"/>
    </location>
</feature>
<accession>A0A1Y2HYP0</accession>
<evidence type="ECO:0000313" key="3">
    <source>
        <dbReference type="Proteomes" id="UP000193411"/>
    </source>
</evidence>
<name>A0A1Y2HYP0_9FUNG</name>
<comment type="caution">
    <text evidence="2">The sequence shown here is derived from an EMBL/GenBank/DDBJ whole genome shotgun (WGS) entry which is preliminary data.</text>
</comment>
<organism evidence="2 3">
    <name type="scientific">Catenaria anguillulae PL171</name>
    <dbReference type="NCBI Taxonomy" id="765915"/>
    <lineage>
        <taxon>Eukaryota</taxon>
        <taxon>Fungi</taxon>
        <taxon>Fungi incertae sedis</taxon>
        <taxon>Blastocladiomycota</taxon>
        <taxon>Blastocladiomycetes</taxon>
        <taxon>Blastocladiales</taxon>
        <taxon>Catenariaceae</taxon>
        <taxon>Catenaria</taxon>
    </lineage>
</organism>
<dbReference type="EMBL" id="MCFL01000004">
    <property type="protein sequence ID" value="ORZ39726.1"/>
    <property type="molecule type" value="Genomic_DNA"/>
</dbReference>
<sequence>MGLSRKARHLTPSPAVSLLWPSRPRTRLKSQPLMLNALSTLSTQRRLSQWTTPASSKDGFRLLGSTPSSLPHGPTLFRSWTMP</sequence>
<evidence type="ECO:0000313" key="2">
    <source>
        <dbReference type="EMBL" id="ORZ39726.1"/>
    </source>
</evidence>